<reference evidence="1 2" key="1">
    <citation type="journal article" date="2017" name="Curr. Biol.">
        <title>The Evolution of Venom by Co-option of Single-Copy Genes.</title>
        <authorList>
            <person name="Martinson E.O."/>
            <person name="Mrinalini"/>
            <person name="Kelkar Y.D."/>
            <person name="Chang C.H."/>
            <person name="Werren J.H."/>
        </authorList>
    </citation>
    <scope>NUCLEOTIDE SEQUENCE [LARGE SCALE GENOMIC DNA]</scope>
    <source>
        <strain evidence="1 2">Alberta</strain>
        <tissue evidence="1">Whole body</tissue>
    </source>
</reference>
<keyword evidence="2" id="KW-1185">Reference proteome</keyword>
<proteinExistence type="predicted"/>
<name>A0A232FML7_9HYME</name>
<dbReference type="Proteomes" id="UP000215335">
    <property type="component" value="Unassembled WGS sequence"/>
</dbReference>
<dbReference type="EMBL" id="NNAY01000013">
    <property type="protein sequence ID" value="OXU31986.1"/>
    <property type="molecule type" value="Genomic_DNA"/>
</dbReference>
<organism evidence="1 2">
    <name type="scientific">Trichomalopsis sarcophagae</name>
    <dbReference type="NCBI Taxonomy" id="543379"/>
    <lineage>
        <taxon>Eukaryota</taxon>
        <taxon>Metazoa</taxon>
        <taxon>Ecdysozoa</taxon>
        <taxon>Arthropoda</taxon>
        <taxon>Hexapoda</taxon>
        <taxon>Insecta</taxon>
        <taxon>Pterygota</taxon>
        <taxon>Neoptera</taxon>
        <taxon>Endopterygota</taxon>
        <taxon>Hymenoptera</taxon>
        <taxon>Apocrita</taxon>
        <taxon>Proctotrupomorpha</taxon>
        <taxon>Chalcidoidea</taxon>
        <taxon>Pteromalidae</taxon>
        <taxon>Pteromalinae</taxon>
        <taxon>Trichomalopsis</taxon>
    </lineage>
</organism>
<evidence type="ECO:0000313" key="1">
    <source>
        <dbReference type="EMBL" id="OXU31986.1"/>
    </source>
</evidence>
<gene>
    <name evidence="1" type="ORF">TSAR_013754</name>
</gene>
<accession>A0A232FML7</accession>
<protein>
    <submittedName>
        <fullName evidence="1">Uncharacterized protein</fullName>
    </submittedName>
</protein>
<dbReference type="AlphaFoldDB" id="A0A232FML7"/>
<sequence>MKRQHQGRRTSRLTPGILKAQPDASAQKTTYIYTHCSITRSSIICL</sequence>
<evidence type="ECO:0000313" key="2">
    <source>
        <dbReference type="Proteomes" id="UP000215335"/>
    </source>
</evidence>
<comment type="caution">
    <text evidence="1">The sequence shown here is derived from an EMBL/GenBank/DDBJ whole genome shotgun (WGS) entry which is preliminary data.</text>
</comment>